<sequence>MNNIRDFVTVKDEQGNTKEFAVEALFDMDDHTYALLTDKDETVVMKVEGTAEEQFLVAIEDQDKIDAILSAYQIAVEASPASDEIQ</sequence>
<proteinExistence type="predicted"/>
<evidence type="ECO:0000313" key="2">
    <source>
        <dbReference type="Proteomes" id="UP000308230"/>
    </source>
</evidence>
<dbReference type="Proteomes" id="UP000308230">
    <property type="component" value="Unassembled WGS sequence"/>
</dbReference>
<dbReference type="RefSeq" id="WP_138125859.1">
    <property type="nucleotide sequence ID" value="NZ_SWLG01000006.1"/>
</dbReference>
<dbReference type="EMBL" id="SWLG01000006">
    <property type="protein sequence ID" value="TLS37434.1"/>
    <property type="molecule type" value="Genomic_DNA"/>
</dbReference>
<comment type="caution">
    <text evidence="1">The sequence shown here is derived from an EMBL/GenBank/DDBJ whole genome shotgun (WGS) entry which is preliminary data.</text>
</comment>
<dbReference type="AlphaFoldDB" id="A0A5R9FA40"/>
<protein>
    <submittedName>
        <fullName evidence="1">DUF1292 domain-containing protein</fullName>
    </submittedName>
</protein>
<dbReference type="InterPro" id="IPR009711">
    <property type="entry name" value="UPF0473"/>
</dbReference>
<dbReference type="Pfam" id="PF06949">
    <property type="entry name" value="DUF1292"/>
    <property type="match status" value="1"/>
</dbReference>
<keyword evidence="2" id="KW-1185">Reference proteome</keyword>
<evidence type="ECO:0000313" key="1">
    <source>
        <dbReference type="EMBL" id="TLS37434.1"/>
    </source>
</evidence>
<name>A0A5R9FA40_9BACL</name>
<accession>A0A5R9FA40</accession>
<dbReference type="OrthoDB" id="2382047at2"/>
<organism evidence="1 2">
    <name type="scientific">Exobacillus caeni</name>
    <dbReference type="NCBI Taxonomy" id="2574798"/>
    <lineage>
        <taxon>Bacteria</taxon>
        <taxon>Bacillati</taxon>
        <taxon>Bacillota</taxon>
        <taxon>Bacilli</taxon>
        <taxon>Bacillales</taxon>
        <taxon>Guptibacillaceae</taxon>
        <taxon>Exobacillus</taxon>
    </lineage>
</organism>
<reference evidence="1 2" key="1">
    <citation type="submission" date="2019-04" db="EMBL/GenBank/DDBJ databases">
        <title>Bacillus caeni sp. nov., a bacterium isolated from mangrove sediment.</title>
        <authorList>
            <person name="Huang H."/>
            <person name="Mo K."/>
            <person name="Hu Y."/>
        </authorList>
    </citation>
    <scope>NUCLEOTIDE SEQUENCE [LARGE SCALE GENOMIC DNA]</scope>
    <source>
        <strain evidence="1 2">HB172195</strain>
    </source>
</reference>
<gene>
    <name evidence="1" type="ORF">FCL54_09810</name>
</gene>